<dbReference type="GO" id="GO:0005085">
    <property type="term" value="F:guanyl-nucleotide exchange factor activity"/>
    <property type="evidence" value="ECO:0007669"/>
    <property type="project" value="UniProtKB-KW"/>
</dbReference>
<comment type="caution">
    <text evidence="5">The sequence shown here is derived from an EMBL/GenBank/DDBJ whole genome shotgun (WGS) entry which is preliminary data.</text>
</comment>
<dbReference type="PANTHER" id="PTHR23113">
    <property type="entry name" value="GUANINE NUCLEOTIDE EXCHANGE FACTOR"/>
    <property type="match status" value="1"/>
</dbReference>
<proteinExistence type="predicted"/>
<dbReference type="Proteomes" id="UP000703661">
    <property type="component" value="Unassembled WGS sequence"/>
</dbReference>
<evidence type="ECO:0000256" key="2">
    <source>
        <dbReference type="PROSITE-ProRule" id="PRU00168"/>
    </source>
</evidence>
<feature type="region of interest" description="Disordered" evidence="3">
    <location>
        <begin position="676"/>
        <end position="695"/>
    </location>
</feature>
<dbReference type="EMBL" id="JAAAID010000277">
    <property type="protein sequence ID" value="KAG0019546.1"/>
    <property type="molecule type" value="Genomic_DNA"/>
</dbReference>
<gene>
    <name evidence="5" type="ORF">BGZ80_005620</name>
</gene>
<feature type="region of interest" description="Disordered" evidence="3">
    <location>
        <begin position="1290"/>
        <end position="1330"/>
    </location>
</feature>
<organism evidence="5 6">
    <name type="scientific">Entomortierella chlamydospora</name>
    <dbReference type="NCBI Taxonomy" id="101097"/>
    <lineage>
        <taxon>Eukaryota</taxon>
        <taxon>Fungi</taxon>
        <taxon>Fungi incertae sedis</taxon>
        <taxon>Mucoromycota</taxon>
        <taxon>Mortierellomycotina</taxon>
        <taxon>Mortierellomycetes</taxon>
        <taxon>Mortierellales</taxon>
        <taxon>Mortierellaceae</taxon>
        <taxon>Entomortierella</taxon>
    </lineage>
</organism>
<protein>
    <recommendedName>
        <fullName evidence="4">Ras-GEF domain-containing protein</fullName>
    </recommendedName>
</protein>
<evidence type="ECO:0000313" key="5">
    <source>
        <dbReference type="EMBL" id="KAG0019546.1"/>
    </source>
</evidence>
<feature type="region of interest" description="Disordered" evidence="3">
    <location>
        <begin position="767"/>
        <end position="786"/>
    </location>
</feature>
<feature type="region of interest" description="Disordered" evidence="3">
    <location>
        <begin position="718"/>
        <end position="749"/>
    </location>
</feature>
<accession>A0A9P6MZY9</accession>
<dbReference type="SUPFAM" id="SSF48366">
    <property type="entry name" value="Ras GEF"/>
    <property type="match status" value="1"/>
</dbReference>
<feature type="compositionally biased region" description="Low complexity" evidence="3">
    <location>
        <begin position="720"/>
        <end position="736"/>
    </location>
</feature>
<dbReference type="InterPro" id="IPR036964">
    <property type="entry name" value="RASGEF_cat_dom_sf"/>
</dbReference>
<dbReference type="InterPro" id="IPR008937">
    <property type="entry name" value="Ras-like_GEF"/>
</dbReference>
<dbReference type="GO" id="GO:0005886">
    <property type="term" value="C:plasma membrane"/>
    <property type="evidence" value="ECO:0007669"/>
    <property type="project" value="TreeGrafter"/>
</dbReference>
<feature type="region of interest" description="Disordered" evidence="3">
    <location>
        <begin position="580"/>
        <end position="609"/>
    </location>
</feature>
<feature type="region of interest" description="Disordered" evidence="3">
    <location>
        <begin position="235"/>
        <end position="257"/>
    </location>
</feature>
<keyword evidence="1 2" id="KW-0344">Guanine-nucleotide releasing factor</keyword>
<feature type="region of interest" description="Disordered" evidence="3">
    <location>
        <begin position="478"/>
        <end position="503"/>
    </location>
</feature>
<evidence type="ECO:0000256" key="3">
    <source>
        <dbReference type="SAM" id="MobiDB-lite"/>
    </source>
</evidence>
<dbReference type="GO" id="GO:0007265">
    <property type="term" value="P:Ras protein signal transduction"/>
    <property type="evidence" value="ECO:0007669"/>
    <property type="project" value="TreeGrafter"/>
</dbReference>
<name>A0A9P6MZY9_9FUNG</name>
<dbReference type="SMART" id="SM00147">
    <property type="entry name" value="RasGEF"/>
    <property type="match status" value="1"/>
</dbReference>
<feature type="compositionally biased region" description="Polar residues" evidence="3">
    <location>
        <begin position="856"/>
        <end position="871"/>
    </location>
</feature>
<feature type="compositionally biased region" description="Low complexity" evidence="3">
    <location>
        <begin position="478"/>
        <end position="488"/>
    </location>
</feature>
<feature type="compositionally biased region" description="Polar residues" evidence="3">
    <location>
        <begin position="580"/>
        <end position="608"/>
    </location>
</feature>
<dbReference type="InterPro" id="IPR001895">
    <property type="entry name" value="RASGEF_cat_dom"/>
</dbReference>
<dbReference type="PROSITE" id="PS50009">
    <property type="entry name" value="RASGEF_CAT"/>
    <property type="match status" value="1"/>
</dbReference>
<evidence type="ECO:0000256" key="1">
    <source>
        <dbReference type="ARBA" id="ARBA00022658"/>
    </source>
</evidence>
<feature type="compositionally biased region" description="Polar residues" evidence="3">
    <location>
        <begin position="676"/>
        <end position="689"/>
    </location>
</feature>
<dbReference type="InterPro" id="IPR023578">
    <property type="entry name" value="Ras_GEF_dom_sf"/>
</dbReference>
<reference evidence="5" key="1">
    <citation type="journal article" date="2020" name="Fungal Divers.">
        <title>Resolving the Mortierellaceae phylogeny through synthesis of multi-gene phylogenetics and phylogenomics.</title>
        <authorList>
            <person name="Vandepol N."/>
            <person name="Liber J."/>
            <person name="Desiro A."/>
            <person name="Na H."/>
            <person name="Kennedy M."/>
            <person name="Barry K."/>
            <person name="Grigoriev I.V."/>
            <person name="Miller A.N."/>
            <person name="O'Donnell K."/>
            <person name="Stajich J.E."/>
            <person name="Bonito G."/>
        </authorList>
    </citation>
    <scope>NUCLEOTIDE SEQUENCE</scope>
    <source>
        <strain evidence="5">NRRL 2769</strain>
    </source>
</reference>
<evidence type="ECO:0000259" key="4">
    <source>
        <dbReference type="PROSITE" id="PS50009"/>
    </source>
</evidence>
<feature type="compositionally biased region" description="Polar residues" evidence="3">
    <location>
        <begin position="410"/>
        <end position="429"/>
    </location>
</feature>
<feature type="region of interest" description="Disordered" evidence="3">
    <location>
        <begin position="1388"/>
        <end position="1407"/>
    </location>
</feature>
<evidence type="ECO:0000313" key="6">
    <source>
        <dbReference type="Proteomes" id="UP000703661"/>
    </source>
</evidence>
<feature type="compositionally biased region" description="Low complexity" evidence="3">
    <location>
        <begin position="1307"/>
        <end position="1321"/>
    </location>
</feature>
<feature type="region of interest" description="Disordered" evidence="3">
    <location>
        <begin position="363"/>
        <end position="429"/>
    </location>
</feature>
<dbReference type="PANTHER" id="PTHR23113:SF368">
    <property type="entry name" value="CELL DIVISION CONTROL PROTEIN 25"/>
    <property type="match status" value="1"/>
</dbReference>
<keyword evidence="6" id="KW-1185">Reference proteome</keyword>
<sequence length="1503" mass="167591">ATRYQIATSILQPPEPNLTDVAQPTVRTPTNISLLGEPALSTIAASAAGSPNPTLDNSSSGPQLAESNKILISKLLSLSNNFKGAIRTLYEQQNEKVLRFDDYMILDLLMRWEQEADKEVPDPELKDNIATSLVTLGATNALERYQITVGRVWEETEVILSSIRKIRDLVELGRIYHHNDFDADDSEEDAVERDEEAKRTLYSTLLYHANGLVTVLGEFLECVSGIQRLVGTIKTQRKSSDGDQDDVSLSNRRPASEYNYGAQDTAMNFLSDEPRPIKHLDLALMRKLKRKTPFKSIADKVRRSFSDFAKRSTNQLLTIFPPLGDGTNDGFNWDSYSDNEYDSEEWAPTDMDSSVIGDEDAYTLALSPPDSPSVTSEKPRHQLHRRLSSKDSSGQPEQYWPGSIRVGLSDDSQSPGNPSSPVTTFSTTGTVIGGQTMAMSRSRSSERSVDAINMRFIPGPDTPPVPKLPETASYFPIAPESPASPSPSAKERRRSVQLFRKNSQASNIKGAYISSPIPTAPRPFSVYSSGSESQTPSRHNYRVCPPKPPTALPPMPPMPPSTIHSSSYFKADEIMQDSANFKRQPSNKQANSYLATRSTSPQQATPPTLESHFVRRTSIRMANRKRYSIKMPSDEVSDQEVADINNIPSTVFWRRRSYNDALEKSWQALQLETLNSNRSENSVQSTPVTTEFAPGSRSSVRLSSFEFSIPYGPKDPKFNRLSSRSISSSPRSSLYSKYDNRRHSSPLTPSAENALTEALSHRASVPFRQSMQSSSPMSPNNRNSISMMSTLNEDTAHKRHIPRPSRSIDQLNFVEVDSLNIPVRTRLYQRDSSFEGARINSKSPMQDSKDSRENDVQPTPETPQQPISPSRYNDMKRAWEILNLDVKRVNQYSDLRAYAKINNVQNNSWAYSHPNAHQSTSRPHAIVIREKGEDVLILEKMDERLQVVAGVLENLIERLADQNEQDGEYIQFEDFELNQELLKTLRKFLEGDVRKCGFVIEADCIEKNITIRSRSPKKNCSVIMEQGRFCLQRTRTRKISISKSQSRLQSPTYLGLMTTLMEPTPALPMEQTSEYGHPPDLLSTSPILSLTALELARYLTLADMKAFRCITVFELMSGWWKRRRSAESKNADDAEGSEHTDDGAIEAFTRRANMLSYWVAHEIVSLASTKHRKQLIKKFIEVAKICRDLSNLHTAMFIISALISPPVRRLHASWKMVSSTDMETLRQLEKLFDFSGNMRYYRQIIGEAQAPMIPFLPILLKDITFILDGNPTMTTSKSYVDQTPLPVSGTATAEAEAVSTGPNAEVSSETSTSSLPTSPEKSGTDADKSSAEKGLLVNFEKFRQLTQYVENAVDMAKCLDYWFEPQLLRQAQVFRPIHCSTSNDTDSIYGSISSGRGGSNSPLDSSRGALDHVSEIVEHRLVKASGLYGAPQKVVEVEFSSKPKNTSLWKGVVNVGGIVSSGLGSGGSNICTNGSSVSETVIRAVQGEEEYLMGLSLMCEPRS</sequence>
<feature type="non-terminal residue" evidence="5">
    <location>
        <position position="1"/>
    </location>
</feature>
<dbReference type="Pfam" id="PF00617">
    <property type="entry name" value="RasGEF"/>
    <property type="match status" value="1"/>
</dbReference>
<feature type="domain" description="Ras-GEF" evidence="4">
    <location>
        <begin position="1091"/>
        <end position="1332"/>
    </location>
</feature>
<feature type="compositionally biased region" description="Low complexity" evidence="3">
    <location>
        <begin position="768"/>
        <end position="786"/>
    </location>
</feature>
<dbReference type="Gene3D" id="1.10.840.10">
    <property type="entry name" value="Ras guanine-nucleotide exchange factors catalytic domain"/>
    <property type="match status" value="1"/>
</dbReference>
<feature type="region of interest" description="Disordered" evidence="3">
    <location>
        <begin position="834"/>
        <end position="872"/>
    </location>
</feature>